<reference evidence="1 2" key="1">
    <citation type="journal article" date="2012" name="Genome Biol.">
        <title>Sequencing three crocodilian genomes to illuminate the evolution of archosaurs and amniotes.</title>
        <authorList>
            <person name="St John J.A."/>
            <person name="Braun E.L."/>
            <person name="Isberg S.R."/>
            <person name="Miles L.G."/>
            <person name="Chong A.Y."/>
            <person name="Gongora J."/>
            <person name="Dalzell P."/>
            <person name="Moran C."/>
            <person name="Bed'hom B."/>
            <person name="Abzhanov A."/>
            <person name="Burgess S.C."/>
            <person name="Cooksey A.M."/>
            <person name="Castoe T.A."/>
            <person name="Crawford N.G."/>
            <person name="Densmore L.D."/>
            <person name="Drew J.C."/>
            <person name="Edwards S.V."/>
            <person name="Faircloth B.C."/>
            <person name="Fujita M.K."/>
            <person name="Greenwold M.J."/>
            <person name="Hoffmann F.G."/>
            <person name="Howard J.M."/>
            <person name="Iguchi T."/>
            <person name="Janes D.E."/>
            <person name="Khan S.Y."/>
            <person name="Kohno S."/>
            <person name="de Koning A.J."/>
            <person name="Lance S.L."/>
            <person name="McCarthy F.M."/>
            <person name="McCormack J.E."/>
            <person name="Merchant M.E."/>
            <person name="Peterson D.G."/>
            <person name="Pollock D.D."/>
            <person name="Pourmand N."/>
            <person name="Raney B.J."/>
            <person name="Roessler K.A."/>
            <person name="Sanford J.R."/>
            <person name="Sawyer R.H."/>
            <person name="Schmidt C.J."/>
            <person name="Triplett E.W."/>
            <person name="Tuberville T.D."/>
            <person name="Venegas-Anaya M."/>
            <person name="Howard J.T."/>
            <person name="Jarvis E.D."/>
            <person name="Guillette L.J.Jr."/>
            <person name="Glenn T.C."/>
            <person name="Green R.E."/>
            <person name="Ray D.A."/>
        </authorList>
    </citation>
    <scope>NUCLEOTIDE SEQUENCE [LARGE SCALE GENOMIC DNA]</scope>
    <source>
        <strain evidence="1">KSC_2009_1</strain>
    </source>
</reference>
<dbReference type="Proteomes" id="UP000050525">
    <property type="component" value="Unassembled WGS sequence"/>
</dbReference>
<evidence type="ECO:0000313" key="2">
    <source>
        <dbReference type="Proteomes" id="UP000050525"/>
    </source>
</evidence>
<dbReference type="EMBL" id="AKHW03002275">
    <property type="protein sequence ID" value="KYO39325.1"/>
    <property type="molecule type" value="Genomic_DNA"/>
</dbReference>
<comment type="caution">
    <text evidence="1">The sequence shown here is derived from an EMBL/GenBank/DDBJ whole genome shotgun (WGS) entry which is preliminary data.</text>
</comment>
<organism evidence="1 2">
    <name type="scientific">Alligator mississippiensis</name>
    <name type="common">American alligator</name>
    <dbReference type="NCBI Taxonomy" id="8496"/>
    <lineage>
        <taxon>Eukaryota</taxon>
        <taxon>Metazoa</taxon>
        <taxon>Chordata</taxon>
        <taxon>Craniata</taxon>
        <taxon>Vertebrata</taxon>
        <taxon>Euteleostomi</taxon>
        <taxon>Archelosauria</taxon>
        <taxon>Archosauria</taxon>
        <taxon>Crocodylia</taxon>
        <taxon>Alligatoridae</taxon>
        <taxon>Alligatorinae</taxon>
        <taxon>Alligator</taxon>
    </lineage>
</organism>
<accession>A0A151NS86</accession>
<keyword evidence="2" id="KW-1185">Reference proteome</keyword>
<proteinExistence type="predicted"/>
<protein>
    <submittedName>
        <fullName evidence="1">Uncharacterized protein</fullName>
    </submittedName>
</protein>
<gene>
    <name evidence="1" type="ORF">Y1Q_0016291</name>
</gene>
<evidence type="ECO:0000313" key="1">
    <source>
        <dbReference type="EMBL" id="KYO39325.1"/>
    </source>
</evidence>
<name>A0A151NS86_ALLMI</name>
<dbReference type="AlphaFoldDB" id="A0A151NS86"/>
<sequence length="155" mass="17529">MPTAPPRVDPRVFTPYKDGEDPEVFLSNLLSNNQYAVVINAYTPVLNDEEVNKEQFYCALDTVLTATAKEDKLILMGANHSLGFSLNMSGTQNEPSRRLHQERKEDTLLYNNAGGRPRRCRGREVPSRIRIPACWMLQRPKGKESPCPEESAVPR</sequence>